<protein>
    <submittedName>
        <fullName evidence="3">Uncharacterized protein</fullName>
    </submittedName>
</protein>
<organism evidence="3 4">
    <name type="scientific">Kwoniella shivajii</name>
    <dbReference type="NCBI Taxonomy" id="564305"/>
    <lineage>
        <taxon>Eukaryota</taxon>
        <taxon>Fungi</taxon>
        <taxon>Dikarya</taxon>
        <taxon>Basidiomycota</taxon>
        <taxon>Agaricomycotina</taxon>
        <taxon>Tremellomycetes</taxon>
        <taxon>Tremellales</taxon>
        <taxon>Cryptococcaceae</taxon>
        <taxon>Kwoniella</taxon>
    </lineage>
</organism>
<feature type="region of interest" description="Disordered" evidence="1">
    <location>
        <begin position="102"/>
        <end position="179"/>
    </location>
</feature>
<keyword evidence="2" id="KW-0812">Transmembrane</keyword>
<evidence type="ECO:0000256" key="2">
    <source>
        <dbReference type="SAM" id="Phobius"/>
    </source>
</evidence>
<proteinExistence type="predicted"/>
<accession>A0ABZ1D4E7</accession>
<feature type="transmembrane region" description="Helical" evidence="2">
    <location>
        <begin position="42"/>
        <end position="63"/>
    </location>
</feature>
<evidence type="ECO:0000313" key="4">
    <source>
        <dbReference type="Proteomes" id="UP001329825"/>
    </source>
</evidence>
<dbReference type="GeneID" id="87958032"/>
<gene>
    <name evidence="3" type="ORF">IL334_005902</name>
</gene>
<evidence type="ECO:0000313" key="3">
    <source>
        <dbReference type="EMBL" id="WRT68920.1"/>
    </source>
</evidence>
<reference evidence="3 4" key="1">
    <citation type="submission" date="2024-01" db="EMBL/GenBank/DDBJ databases">
        <title>Comparative genomics of Cryptococcus and Kwoniella reveals pathogenesis evolution and contrasting modes of karyotype evolution via chromosome fusion or intercentromeric recombination.</title>
        <authorList>
            <person name="Coelho M.A."/>
            <person name="David-Palma M."/>
            <person name="Shea T."/>
            <person name="Bowers K."/>
            <person name="McGinley-Smith S."/>
            <person name="Mohammad A.W."/>
            <person name="Gnirke A."/>
            <person name="Yurkov A.M."/>
            <person name="Nowrousian M."/>
            <person name="Sun S."/>
            <person name="Cuomo C.A."/>
            <person name="Heitman J."/>
        </authorList>
    </citation>
    <scope>NUCLEOTIDE SEQUENCE [LARGE SCALE GENOMIC DNA]</scope>
    <source>
        <strain evidence="3">CBS 11374</strain>
    </source>
</reference>
<name>A0ABZ1D4E7_9TREE</name>
<feature type="compositionally biased region" description="Low complexity" evidence="1">
    <location>
        <begin position="114"/>
        <end position="129"/>
    </location>
</feature>
<keyword evidence="2" id="KW-0472">Membrane</keyword>
<evidence type="ECO:0000256" key="1">
    <source>
        <dbReference type="SAM" id="MobiDB-lite"/>
    </source>
</evidence>
<dbReference type="EMBL" id="CP141888">
    <property type="protein sequence ID" value="WRT68920.1"/>
    <property type="molecule type" value="Genomic_DNA"/>
</dbReference>
<dbReference type="Proteomes" id="UP001329825">
    <property type="component" value="Chromosome 8"/>
</dbReference>
<keyword evidence="4" id="KW-1185">Reference proteome</keyword>
<sequence length="289" mass="31680">MPPQYLPGLTKRACAYHLTDKEGKLYDSDGNVCEALSADDRLFLAIAMSLCGLVLMILGGIYLRRLYKARARDRASQLAVEPRTSSMGTPLMRHAGSFASISRQTSRIPVSPMSSSSSSFHQNESMYSGPPSPGSPYSPNPENFHFPILSADGHLLPPPPASSRQSFIEPTPSERPLPLAPAVPAVPLYAPVPKSSQQWSYRSPSEDSHGHPTGLYSGVEIRGDGSIEIMRDDYSIDSANIRSSPTISRVDQSFNGYAPHRATYHRTLSAEGDDISMYDYVSDESHRKY</sequence>
<feature type="compositionally biased region" description="Pro residues" evidence="1">
    <location>
        <begin position="130"/>
        <end position="139"/>
    </location>
</feature>
<keyword evidence="2" id="KW-1133">Transmembrane helix</keyword>
<dbReference type="RefSeq" id="XP_062793659.1">
    <property type="nucleotide sequence ID" value="XM_062937608.1"/>
</dbReference>